<dbReference type="Gene3D" id="3.90.180.10">
    <property type="entry name" value="Medium-chain alcohol dehydrogenases, catalytic domain"/>
    <property type="match status" value="1"/>
</dbReference>
<dbReference type="InParanoid" id="J0WU54"/>
<dbReference type="EMBL" id="JH687845">
    <property type="protein sequence ID" value="EJD37211.1"/>
    <property type="molecule type" value="Genomic_DNA"/>
</dbReference>
<dbReference type="InterPro" id="IPR011032">
    <property type="entry name" value="GroES-like_sf"/>
</dbReference>
<dbReference type="GO" id="GO:0016628">
    <property type="term" value="F:oxidoreductase activity, acting on the CH-CH group of donors, NAD or NADP as acceptor"/>
    <property type="evidence" value="ECO:0007669"/>
    <property type="project" value="InterPro"/>
</dbReference>
<evidence type="ECO:0000256" key="1">
    <source>
        <dbReference type="ARBA" id="ARBA00023002"/>
    </source>
</evidence>
<proteinExistence type="predicted"/>
<dbReference type="PANTHER" id="PTHR43205">
    <property type="entry name" value="PROSTAGLANDIN REDUCTASE"/>
    <property type="match status" value="1"/>
</dbReference>
<dbReference type="Proteomes" id="UP000006514">
    <property type="component" value="Unassembled WGS sequence"/>
</dbReference>
<dbReference type="InterPro" id="IPR045010">
    <property type="entry name" value="MDR_fam"/>
</dbReference>
<dbReference type="CDD" id="cd05288">
    <property type="entry name" value="PGDH"/>
    <property type="match status" value="1"/>
</dbReference>
<dbReference type="Pfam" id="PF00107">
    <property type="entry name" value="ADH_zinc_N"/>
    <property type="match status" value="1"/>
</dbReference>
<dbReference type="SUPFAM" id="SSF51735">
    <property type="entry name" value="NAD(P)-binding Rossmann-fold domains"/>
    <property type="match status" value="1"/>
</dbReference>
<dbReference type="InterPro" id="IPR020843">
    <property type="entry name" value="ER"/>
</dbReference>
<protein>
    <submittedName>
        <fullName evidence="3">Alcohol dehydrogenase</fullName>
    </submittedName>
</protein>
<dbReference type="eggNOG" id="KOG1196">
    <property type="taxonomic scope" value="Eukaryota"/>
</dbReference>
<dbReference type="OMA" id="DVCQAKA"/>
<dbReference type="AlphaFoldDB" id="J0WU54"/>
<dbReference type="InterPro" id="IPR041694">
    <property type="entry name" value="ADH_N_2"/>
</dbReference>
<dbReference type="OrthoDB" id="809632at2759"/>
<dbReference type="Pfam" id="PF16884">
    <property type="entry name" value="ADH_N_2"/>
    <property type="match status" value="1"/>
</dbReference>
<evidence type="ECO:0000259" key="2">
    <source>
        <dbReference type="SMART" id="SM00829"/>
    </source>
</evidence>
<name>J0WU54_AURST</name>
<dbReference type="InterPro" id="IPR036291">
    <property type="entry name" value="NAD(P)-bd_dom_sf"/>
</dbReference>
<dbReference type="KEGG" id="adl:AURDEDRAFT_173730"/>
<keyword evidence="1" id="KW-0560">Oxidoreductase</keyword>
<organism evidence="3 4">
    <name type="scientific">Auricularia subglabra (strain TFB-10046 / SS5)</name>
    <name type="common">White-rot fungus</name>
    <name type="synonym">Auricularia delicata (strain TFB10046)</name>
    <dbReference type="NCBI Taxonomy" id="717982"/>
    <lineage>
        <taxon>Eukaryota</taxon>
        <taxon>Fungi</taxon>
        <taxon>Dikarya</taxon>
        <taxon>Basidiomycota</taxon>
        <taxon>Agaricomycotina</taxon>
        <taxon>Agaricomycetes</taxon>
        <taxon>Auriculariales</taxon>
        <taxon>Auriculariaceae</taxon>
        <taxon>Auricularia</taxon>
    </lineage>
</organism>
<sequence>MAPIQNSRVIFNSIPEGYPVPGETLIIENESIDLDNDPLGGGVLVQIVCISVDPYLRSRMREPHVPSYAPAFTLHKPIHNHAVARVLRSENADVKPGQHLYGWFDFAHYQIVDAEGLKRMRILPEGSGVPWSVYVGVGGMPGQTAYYGWKELEPKKARRHLSGETIYISTAAGPVGCTVMQLAKAAGLKVIASAGQETKLQFLRELGADVVFNYKTADLDDVLKEHAPLDIYWDHVGGKTLDTVLPRMKVHGRILIVGHMSSYNNAPDPVYNLDRFLALRIKMLGFLVIDHDEKYSKEFYEVVPGKIARGELKYNETVVRSLEEAPQLILDVQQGNNFGKAVIVLADD</sequence>
<evidence type="ECO:0000313" key="4">
    <source>
        <dbReference type="Proteomes" id="UP000006514"/>
    </source>
</evidence>
<dbReference type="SMART" id="SM00829">
    <property type="entry name" value="PKS_ER"/>
    <property type="match status" value="1"/>
</dbReference>
<feature type="domain" description="Enoyl reductase (ER)" evidence="2">
    <location>
        <begin position="22"/>
        <end position="343"/>
    </location>
</feature>
<dbReference type="Gene3D" id="3.40.50.720">
    <property type="entry name" value="NAD(P)-binding Rossmann-like Domain"/>
    <property type="match status" value="1"/>
</dbReference>
<dbReference type="InterPro" id="IPR013149">
    <property type="entry name" value="ADH-like_C"/>
</dbReference>
<accession>J0WU54</accession>
<reference evidence="4" key="1">
    <citation type="journal article" date="2012" name="Science">
        <title>The Paleozoic origin of enzymatic lignin decomposition reconstructed from 31 fungal genomes.</title>
        <authorList>
            <person name="Floudas D."/>
            <person name="Binder M."/>
            <person name="Riley R."/>
            <person name="Barry K."/>
            <person name="Blanchette R.A."/>
            <person name="Henrissat B."/>
            <person name="Martinez A.T."/>
            <person name="Otillar R."/>
            <person name="Spatafora J.W."/>
            <person name="Yadav J.S."/>
            <person name="Aerts A."/>
            <person name="Benoit I."/>
            <person name="Boyd A."/>
            <person name="Carlson A."/>
            <person name="Copeland A."/>
            <person name="Coutinho P.M."/>
            <person name="de Vries R.P."/>
            <person name="Ferreira P."/>
            <person name="Findley K."/>
            <person name="Foster B."/>
            <person name="Gaskell J."/>
            <person name="Glotzer D."/>
            <person name="Gorecki P."/>
            <person name="Heitman J."/>
            <person name="Hesse C."/>
            <person name="Hori C."/>
            <person name="Igarashi K."/>
            <person name="Jurgens J.A."/>
            <person name="Kallen N."/>
            <person name="Kersten P."/>
            <person name="Kohler A."/>
            <person name="Kuees U."/>
            <person name="Kumar T.K.A."/>
            <person name="Kuo A."/>
            <person name="LaButti K."/>
            <person name="Larrondo L.F."/>
            <person name="Lindquist E."/>
            <person name="Ling A."/>
            <person name="Lombard V."/>
            <person name="Lucas S."/>
            <person name="Lundell T."/>
            <person name="Martin R."/>
            <person name="McLaughlin D.J."/>
            <person name="Morgenstern I."/>
            <person name="Morin E."/>
            <person name="Murat C."/>
            <person name="Nagy L.G."/>
            <person name="Nolan M."/>
            <person name="Ohm R.A."/>
            <person name="Patyshakuliyeva A."/>
            <person name="Rokas A."/>
            <person name="Ruiz-Duenas F.J."/>
            <person name="Sabat G."/>
            <person name="Salamov A."/>
            <person name="Samejima M."/>
            <person name="Schmutz J."/>
            <person name="Slot J.C."/>
            <person name="St John F."/>
            <person name="Stenlid J."/>
            <person name="Sun H."/>
            <person name="Sun S."/>
            <person name="Syed K."/>
            <person name="Tsang A."/>
            <person name="Wiebenga A."/>
            <person name="Young D."/>
            <person name="Pisabarro A."/>
            <person name="Eastwood D.C."/>
            <person name="Martin F."/>
            <person name="Cullen D."/>
            <person name="Grigoriev I.V."/>
            <person name="Hibbett D.S."/>
        </authorList>
    </citation>
    <scope>NUCLEOTIDE SEQUENCE [LARGE SCALE GENOMIC DNA]</scope>
    <source>
        <strain evidence="4">TFB10046</strain>
    </source>
</reference>
<dbReference type="FunCoup" id="J0WU54">
    <property type="interactions" value="26"/>
</dbReference>
<gene>
    <name evidence="3" type="ORF">AURDEDRAFT_173730</name>
</gene>
<keyword evidence="4" id="KW-1185">Reference proteome</keyword>
<evidence type="ECO:0000313" key="3">
    <source>
        <dbReference type="EMBL" id="EJD37211.1"/>
    </source>
</evidence>
<dbReference type="PANTHER" id="PTHR43205:SF7">
    <property type="entry name" value="PROSTAGLANDIN REDUCTASE 1"/>
    <property type="match status" value="1"/>
</dbReference>
<dbReference type="SUPFAM" id="SSF50129">
    <property type="entry name" value="GroES-like"/>
    <property type="match status" value="1"/>
</dbReference>